<dbReference type="Proteomes" id="UP000194632">
    <property type="component" value="Unassembled WGS sequence"/>
</dbReference>
<feature type="region of interest" description="Disordered" evidence="1">
    <location>
        <begin position="1"/>
        <end position="74"/>
    </location>
</feature>
<keyword evidence="3" id="KW-1185">Reference proteome</keyword>
<name>A0A243Q5E3_9ACTN</name>
<organism evidence="2 3">
    <name type="scientific">Gordonia lacunae</name>
    <dbReference type="NCBI Taxonomy" id="417102"/>
    <lineage>
        <taxon>Bacteria</taxon>
        <taxon>Bacillati</taxon>
        <taxon>Actinomycetota</taxon>
        <taxon>Actinomycetes</taxon>
        <taxon>Mycobacteriales</taxon>
        <taxon>Gordoniaceae</taxon>
        <taxon>Gordonia</taxon>
    </lineage>
</organism>
<dbReference type="AlphaFoldDB" id="A0A243Q5E3"/>
<reference evidence="2 3" key="1">
    <citation type="submission" date="2017-05" db="EMBL/GenBank/DDBJ databases">
        <title>Biotechnological potential of actinobacteria isolated from South African environments.</title>
        <authorList>
            <person name="Le Roes-Hill M."/>
            <person name="Prins A."/>
            <person name="Durrell K.A."/>
        </authorList>
    </citation>
    <scope>NUCLEOTIDE SEQUENCE [LARGE SCALE GENOMIC DNA]</scope>
    <source>
        <strain evidence="2">BS2</strain>
    </source>
</reference>
<evidence type="ECO:0000256" key="1">
    <source>
        <dbReference type="SAM" id="MobiDB-lite"/>
    </source>
</evidence>
<sequence length="129" mass="12676">MRMTRVTPSAGLCDSGISASSGPAPGVEVTGTESGAASGTAAFWVGSHGDGSVAEVSKGGRDNEAGSVGSPPPVGVVIGRLSRAARSGDAAGRCMHAQPAVPCAQRSEKGLRTGAKSMITTPIGPIFVQ</sequence>
<dbReference type="EMBL" id="NGFO01000030">
    <property type="protein sequence ID" value="OUC76641.1"/>
    <property type="molecule type" value="Genomic_DNA"/>
</dbReference>
<accession>A0A243Q5E3</accession>
<proteinExistence type="predicted"/>
<comment type="caution">
    <text evidence="2">The sequence shown here is derived from an EMBL/GenBank/DDBJ whole genome shotgun (WGS) entry which is preliminary data.</text>
</comment>
<gene>
    <name evidence="2" type="ORF">CA982_21270</name>
</gene>
<evidence type="ECO:0000313" key="2">
    <source>
        <dbReference type="EMBL" id="OUC76641.1"/>
    </source>
</evidence>
<feature type="compositionally biased region" description="Low complexity" evidence="1">
    <location>
        <begin position="15"/>
        <end position="42"/>
    </location>
</feature>
<protein>
    <submittedName>
        <fullName evidence="2">Uncharacterized protein</fullName>
    </submittedName>
</protein>
<evidence type="ECO:0000313" key="3">
    <source>
        <dbReference type="Proteomes" id="UP000194632"/>
    </source>
</evidence>